<dbReference type="GO" id="GO:0030968">
    <property type="term" value="P:endoplasmic reticulum unfolded protein response"/>
    <property type="evidence" value="ECO:0007669"/>
    <property type="project" value="TreeGrafter"/>
</dbReference>
<keyword evidence="3 6" id="KW-1133">Transmembrane helix</keyword>
<dbReference type="InterPro" id="IPR019956">
    <property type="entry name" value="Ubiquitin_dom"/>
</dbReference>
<dbReference type="PANTHER" id="PTHR12943:SF27">
    <property type="entry name" value="HOMOCYSTEINE-INDUCED ENDOPLASMIC RETICULUM PROTEIN, ISOFORM A"/>
    <property type="match status" value="1"/>
</dbReference>
<keyword evidence="9" id="KW-1185">Reference proteome</keyword>
<feature type="compositionally biased region" description="Low complexity" evidence="5">
    <location>
        <begin position="328"/>
        <end position="338"/>
    </location>
</feature>
<dbReference type="PRINTS" id="PR00348">
    <property type="entry name" value="UBIQUITIN"/>
</dbReference>
<evidence type="ECO:0000256" key="1">
    <source>
        <dbReference type="ARBA" id="ARBA00004370"/>
    </source>
</evidence>
<feature type="compositionally biased region" description="Low complexity" evidence="5">
    <location>
        <begin position="832"/>
        <end position="850"/>
    </location>
</feature>
<accession>A0AAV9V2R5</accession>
<name>A0AAV9V2R5_9PEZI</name>
<feature type="compositionally biased region" description="Polar residues" evidence="5">
    <location>
        <begin position="195"/>
        <end position="205"/>
    </location>
</feature>
<feature type="compositionally biased region" description="Low complexity" evidence="5">
    <location>
        <begin position="206"/>
        <end position="236"/>
    </location>
</feature>
<dbReference type="EMBL" id="JAVHNQ010000003">
    <property type="protein sequence ID" value="KAK6353034.1"/>
    <property type="molecule type" value="Genomic_DNA"/>
</dbReference>
<protein>
    <recommendedName>
        <fullName evidence="7">Ubiquitin-like domain-containing protein</fullName>
    </recommendedName>
</protein>
<keyword evidence="4 6" id="KW-0472">Membrane</keyword>
<dbReference type="PANTHER" id="PTHR12943">
    <property type="entry name" value="HOMOCYSTEINE-RESPONSIVE ENDOPLASMIC RETICULUM-RESIDENT UNIQUITIN-LIKE DOMAIN HERPUD PROTEIN FAMILY MEMBER"/>
    <property type="match status" value="1"/>
</dbReference>
<feature type="transmembrane region" description="Helical" evidence="6">
    <location>
        <begin position="631"/>
        <end position="652"/>
    </location>
</feature>
<gene>
    <name evidence="8" type="ORF">TWF696_005025</name>
</gene>
<dbReference type="GO" id="GO:0016020">
    <property type="term" value="C:membrane"/>
    <property type="evidence" value="ECO:0007669"/>
    <property type="project" value="UniProtKB-SubCell"/>
</dbReference>
<organism evidence="8 9">
    <name type="scientific">Orbilia brochopaga</name>
    <dbReference type="NCBI Taxonomy" id="3140254"/>
    <lineage>
        <taxon>Eukaryota</taxon>
        <taxon>Fungi</taxon>
        <taxon>Dikarya</taxon>
        <taxon>Ascomycota</taxon>
        <taxon>Pezizomycotina</taxon>
        <taxon>Orbiliomycetes</taxon>
        <taxon>Orbiliales</taxon>
        <taxon>Orbiliaceae</taxon>
        <taxon>Orbilia</taxon>
    </lineage>
</organism>
<dbReference type="PROSITE" id="PS50053">
    <property type="entry name" value="UBIQUITIN_2"/>
    <property type="match status" value="1"/>
</dbReference>
<evidence type="ECO:0000259" key="7">
    <source>
        <dbReference type="PROSITE" id="PS50053"/>
    </source>
</evidence>
<feature type="transmembrane region" description="Helical" evidence="6">
    <location>
        <begin position="658"/>
        <end position="679"/>
    </location>
</feature>
<proteinExistence type="predicted"/>
<feature type="compositionally biased region" description="Low complexity" evidence="5">
    <location>
        <begin position="776"/>
        <end position="798"/>
    </location>
</feature>
<feature type="compositionally biased region" description="Low complexity" evidence="5">
    <location>
        <begin position="273"/>
        <end position="290"/>
    </location>
</feature>
<feature type="region of interest" description="Disordered" evidence="5">
    <location>
        <begin position="258"/>
        <end position="351"/>
    </location>
</feature>
<evidence type="ECO:0000256" key="4">
    <source>
        <dbReference type="ARBA" id="ARBA00023136"/>
    </source>
</evidence>
<feature type="compositionally biased region" description="Low complexity" evidence="5">
    <location>
        <begin position="564"/>
        <end position="583"/>
    </location>
</feature>
<feature type="region of interest" description="Disordered" evidence="5">
    <location>
        <begin position="776"/>
        <end position="859"/>
    </location>
</feature>
<dbReference type="SUPFAM" id="SSF54236">
    <property type="entry name" value="Ubiquitin-like"/>
    <property type="match status" value="1"/>
</dbReference>
<feature type="compositionally biased region" description="Low complexity" evidence="5">
    <location>
        <begin position="113"/>
        <end position="138"/>
    </location>
</feature>
<dbReference type="Pfam" id="PF00240">
    <property type="entry name" value="ubiquitin"/>
    <property type="match status" value="1"/>
</dbReference>
<dbReference type="Proteomes" id="UP001375240">
    <property type="component" value="Unassembled WGS sequence"/>
</dbReference>
<sequence length="859" mass="92504">MASEAGPVAQQNELKPFRIRVYRQGIVETDPIAVEIPLSSTVRDLKEKVKDATSDAPDAQRLIYQGKQLEDNATLRETFQNILDDPNPITLHAVIRPPDEASSFAPPVRGFFRSQPPSSQQASSSTSSAAGTSRGHAASPRRPNTTSPQPRGGAPIGPAVNFNDEVTITTTSGSFFPNPQNFDNRSLPPSGASFFRNSQASGSNGESAQTSRSSQPSSETTDSSSSNPSDRSTHSTPFTGARSNSFYQRIVRTQTHTVRIRHQAHSGTSSAPPGATAYSTSYSAGPSSTSIQGAPMQSGVAGSSTGPSLGTPPVPLPRSRSEPAGDNAASTTATSTLSNPAGAPGSGGVDEWNTSAVFNELNAIPPHGGYVPAGFSTQFTHPPEGPTGPFIGANAGSSGVPAFPTMPSLESTSAYPQGQVGLQEQYWLLQGPDGPSALLLSPMPPPAPSIPRRTPLGPVHLSPPPGWSLNEPLIDPPVDDRNWGDLTAREAALRQQLQETHAANGYRFAALDEERRHIIEMQRLAAIHITNLANLAAQMQGQQPLLPQLPYELQEPPQRPPQQPLHQPLHQAQQAQQQQQQPALERLRRNPIDFLLDTLLWFFRGNQDQAQPERRDQRRDQRRARNRANMLMDNAWLLVRLGFAIFLLGGGTDLRRDLFLWIVVIVIFVWQSGLFNDFLQPIVERLNNLIPDPARLAGQPQPPLQPAEGELQPQDLAQRLVAEHQARQQQGGGLFDTIQNGVSIFLASLVPGLGERIGVARQRERERERRLIEEAAQAQQEGQPGAEGAAAEGGDVQGLPPVEGQAPGPQDPNIVNAAQQHFGEARAEELFGPQQPLDGQEQGLDQGEQGPVDAFFGAL</sequence>
<dbReference type="InterPro" id="IPR000626">
    <property type="entry name" value="Ubiquitin-like_dom"/>
</dbReference>
<feature type="compositionally biased region" description="Polar residues" evidence="5">
    <location>
        <begin position="164"/>
        <end position="184"/>
    </location>
</feature>
<comment type="caution">
    <text evidence="8">The sequence shown here is derived from an EMBL/GenBank/DDBJ whole genome shotgun (WGS) entry which is preliminary data.</text>
</comment>
<dbReference type="CDD" id="cd17039">
    <property type="entry name" value="Ubl_ubiquitin_like"/>
    <property type="match status" value="1"/>
</dbReference>
<feature type="domain" description="Ubiquitin-like" evidence="7">
    <location>
        <begin position="19"/>
        <end position="77"/>
    </location>
</feature>
<dbReference type="Gene3D" id="3.10.20.90">
    <property type="entry name" value="Phosphatidylinositol 3-kinase Catalytic Subunit, Chain A, domain 1"/>
    <property type="match status" value="1"/>
</dbReference>
<evidence type="ECO:0000256" key="3">
    <source>
        <dbReference type="ARBA" id="ARBA00022989"/>
    </source>
</evidence>
<evidence type="ECO:0000256" key="6">
    <source>
        <dbReference type="SAM" id="Phobius"/>
    </source>
</evidence>
<evidence type="ECO:0000256" key="5">
    <source>
        <dbReference type="SAM" id="MobiDB-lite"/>
    </source>
</evidence>
<comment type="subcellular location">
    <subcellularLocation>
        <location evidence="1">Membrane</location>
    </subcellularLocation>
</comment>
<evidence type="ECO:0000256" key="2">
    <source>
        <dbReference type="ARBA" id="ARBA00022692"/>
    </source>
</evidence>
<dbReference type="InterPro" id="IPR039751">
    <property type="entry name" value="HERPUD1/2"/>
</dbReference>
<reference evidence="8 9" key="1">
    <citation type="submission" date="2019-10" db="EMBL/GenBank/DDBJ databases">
        <authorList>
            <person name="Palmer J.M."/>
        </authorList>
    </citation>
    <scope>NUCLEOTIDE SEQUENCE [LARGE SCALE GENOMIC DNA]</scope>
    <source>
        <strain evidence="8 9">TWF696</strain>
    </source>
</reference>
<dbReference type="InterPro" id="IPR029071">
    <property type="entry name" value="Ubiquitin-like_domsf"/>
</dbReference>
<feature type="region of interest" description="Disordered" evidence="5">
    <location>
        <begin position="551"/>
        <end position="583"/>
    </location>
</feature>
<feature type="region of interest" description="Disordered" evidence="5">
    <location>
        <begin position="100"/>
        <end position="246"/>
    </location>
</feature>
<keyword evidence="2 6" id="KW-0812">Transmembrane</keyword>
<evidence type="ECO:0000313" key="9">
    <source>
        <dbReference type="Proteomes" id="UP001375240"/>
    </source>
</evidence>
<dbReference type="SMART" id="SM00213">
    <property type="entry name" value="UBQ"/>
    <property type="match status" value="1"/>
</dbReference>
<evidence type="ECO:0000313" key="8">
    <source>
        <dbReference type="EMBL" id="KAK6353034.1"/>
    </source>
</evidence>
<dbReference type="AlphaFoldDB" id="A0AAV9V2R5"/>
<feature type="compositionally biased region" description="Polar residues" evidence="5">
    <location>
        <begin position="237"/>
        <end position="246"/>
    </location>
</feature>